<protein>
    <recommendedName>
        <fullName evidence="11">Urea transporter</fullName>
    </recommendedName>
</protein>
<feature type="transmembrane region" description="Helical" evidence="8">
    <location>
        <begin position="247"/>
        <end position="273"/>
    </location>
</feature>
<reference evidence="9 10" key="1">
    <citation type="submission" date="2023-03" db="EMBL/GenBank/DDBJ databases">
        <title>High recombination rates correlate with genetic variation in Cardiocondyla obscurior ants.</title>
        <authorList>
            <person name="Errbii M."/>
        </authorList>
    </citation>
    <scope>NUCLEOTIDE SEQUENCE [LARGE SCALE GENOMIC DNA]</scope>
    <source>
        <strain evidence="9">Alpha-2009</strain>
        <tissue evidence="9">Whole body</tissue>
    </source>
</reference>
<evidence type="ECO:0000313" key="10">
    <source>
        <dbReference type="Proteomes" id="UP001430953"/>
    </source>
</evidence>
<feature type="transmembrane region" description="Helical" evidence="8">
    <location>
        <begin position="294"/>
        <end position="321"/>
    </location>
</feature>
<proteinExistence type="inferred from homology"/>
<evidence type="ECO:0000256" key="6">
    <source>
        <dbReference type="ARBA" id="ARBA00023136"/>
    </source>
</evidence>
<accession>A0AAW2EPE4</accession>
<comment type="caution">
    <text evidence="9">The sequence shown here is derived from an EMBL/GenBank/DDBJ whole genome shotgun (WGS) entry which is preliminary data.</text>
</comment>
<dbReference type="InterPro" id="IPR004937">
    <property type="entry name" value="Urea_transporter"/>
</dbReference>
<dbReference type="GO" id="GO:0005886">
    <property type="term" value="C:plasma membrane"/>
    <property type="evidence" value="ECO:0007669"/>
    <property type="project" value="UniProtKB-SubCell"/>
</dbReference>
<dbReference type="GO" id="GO:0015204">
    <property type="term" value="F:urea transmembrane transporter activity"/>
    <property type="evidence" value="ECO:0007669"/>
    <property type="project" value="InterPro"/>
</dbReference>
<evidence type="ECO:0008006" key="11">
    <source>
        <dbReference type="Google" id="ProtNLM"/>
    </source>
</evidence>
<dbReference type="EMBL" id="JADYXP020000020">
    <property type="protein sequence ID" value="KAL0104648.1"/>
    <property type="molecule type" value="Genomic_DNA"/>
</dbReference>
<sequence length="396" mass="43280">MSAKELPVTEIRQERTWVAFVGDFGILKEFFARKDQRVWHAVQLLDAFLRGFGQIVFANNPLSGLLIIVTLAVVTPGTLALSATTAGLGLLLSVLIREPDVIVENGLSVYNPLLVGAVSYGLVPEIYGRFDSFSLLLVLLATILSVYLSRSLRSDEFSCTTWPFNLVEFTLIFALMTQNGANLATESMEPMLEMDNATSETTTTADGAGFYEQNATTGYVDWGMLVRGSVVSASQLFGVDNVALGSIMYLAMLIYSPVTTAFSYFGAFCGTYAALELGADRLRAYSGMWGYNSLLTGAALGGNLLVLNGQTAVAAIMAIIYTPLLQYTLESLFANKQLPVLTLPFVIATSLFLKLSDGKEDPIFPWPVSITFPEKQRHHYLTRRAAFREEDAAEEL</sequence>
<dbReference type="PANTHER" id="PTHR10464:SF4">
    <property type="entry name" value="UREA TRANSPORTER"/>
    <property type="match status" value="1"/>
</dbReference>
<keyword evidence="5 8" id="KW-1133">Transmembrane helix</keyword>
<dbReference type="Pfam" id="PF03253">
    <property type="entry name" value="UT"/>
    <property type="match status" value="1"/>
</dbReference>
<comment type="subcellular location">
    <subcellularLocation>
        <location evidence="1">Cell membrane</location>
        <topology evidence="1">Multi-pass membrane protein</topology>
    </subcellularLocation>
</comment>
<organism evidence="9 10">
    <name type="scientific">Cardiocondyla obscurior</name>
    <dbReference type="NCBI Taxonomy" id="286306"/>
    <lineage>
        <taxon>Eukaryota</taxon>
        <taxon>Metazoa</taxon>
        <taxon>Ecdysozoa</taxon>
        <taxon>Arthropoda</taxon>
        <taxon>Hexapoda</taxon>
        <taxon>Insecta</taxon>
        <taxon>Pterygota</taxon>
        <taxon>Neoptera</taxon>
        <taxon>Endopterygota</taxon>
        <taxon>Hymenoptera</taxon>
        <taxon>Apocrita</taxon>
        <taxon>Aculeata</taxon>
        <taxon>Formicoidea</taxon>
        <taxon>Formicidae</taxon>
        <taxon>Myrmicinae</taxon>
        <taxon>Cardiocondyla</taxon>
    </lineage>
</organism>
<dbReference type="PANTHER" id="PTHR10464">
    <property type="entry name" value="UREA TRANSPORTER"/>
    <property type="match status" value="1"/>
</dbReference>
<evidence type="ECO:0000256" key="4">
    <source>
        <dbReference type="ARBA" id="ARBA00022692"/>
    </source>
</evidence>
<dbReference type="InterPro" id="IPR029020">
    <property type="entry name" value="Ammonium/urea_transptr"/>
</dbReference>
<keyword evidence="10" id="KW-1185">Reference proteome</keyword>
<evidence type="ECO:0000256" key="7">
    <source>
        <dbReference type="ARBA" id="ARBA00033993"/>
    </source>
</evidence>
<dbReference type="Proteomes" id="UP001430953">
    <property type="component" value="Unassembled WGS sequence"/>
</dbReference>
<feature type="transmembrane region" description="Helical" evidence="8">
    <location>
        <begin position="63"/>
        <end position="96"/>
    </location>
</feature>
<comment type="catalytic activity">
    <reaction evidence="7">
        <text>urea(in) = urea(out)</text>
        <dbReference type="Rhea" id="RHEA:32799"/>
        <dbReference type="ChEBI" id="CHEBI:16199"/>
    </reaction>
</comment>
<evidence type="ECO:0000313" key="9">
    <source>
        <dbReference type="EMBL" id="KAL0104648.1"/>
    </source>
</evidence>
<name>A0AAW2EPE4_9HYME</name>
<keyword evidence="3" id="KW-1003">Cell membrane</keyword>
<evidence type="ECO:0000256" key="2">
    <source>
        <dbReference type="ARBA" id="ARBA00005914"/>
    </source>
</evidence>
<feature type="transmembrane region" description="Helical" evidence="8">
    <location>
        <begin position="133"/>
        <end position="150"/>
    </location>
</feature>
<evidence type="ECO:0000256" key="8">
    <source>
        <dbReference type="SAM" id="Phobius"/>
    </source>
</evidence>
<keyword evidence="6 8" id="KW-0472">Membrane</keyword>
<evidence type="ECO:0000256" key="1">
    <source>
        <dbReference type="ARBA" id="ARBA00004651"/>
    </source>
</evidence>
<gene>
    <name evidence="9" type="ORF">PUN28_017409</name>
</gene>
<dbReference type="AlphaFoldDB" id="A0AAW2EPE4"/>
<evidence type="ECO:0000256" key="3">
    <source>
        <dbReference type="ARBA" id="ARBA00022475"/>
    </source>
</evidence>
<keyword evidence="4 8" id="KW-0812">Transmembrane</keyword>
<comment type="similarity">
    <text evidence="2">Belongs to the urea transporter family.</text>
</comment>
<dbReference type="Gene3D" id="1.10.3430.10">
    <property type="entry name" value="Ammonium transporter AmtB like domains"/>
    <property type="match status" value="1"/>
</dbReference>
<evidence type="ECO:0000256" key="5">
    <source>
        <dbReference type="ARBA" id="ARBA00022989"/>
    </source>
</evidence>